<keyword evidence="2" id="KW-1185">Reference proteome</keyword>
<dbReference type="eggNOG" id="ENOG5033E3H">
    <property type="taxonomic scope" value="Bacteria"/>
</dbReference>
<comment type="caution">
    <text evidence="1">The sequence shown here is derived from an EMBL/GenBank/DDBJ whole genome shotgun (WGS) entry which is preliminary data.</text>
</comment>
<name>A0A0A0F0M4_9GAMM</name>
<accession>A0A0A0F0M4</accession>
<gene>
    <name evidence="1" type="ORF">N800_11975</name>
</gene>
<protein>
    <submittedName>
        <fullName evidence="1">Uncharacterized protein</fullName>
    </submittedName>
</protein>
<reference evidence="1 2" key="1">
    <citation type="submission" date="2013-08" db="EMBL/GenBank/DDBJ databases">
        <title>Genome sequencing of Lysobacter.</title>
        <authorList>
            <person name="Zhang S."/>
            <person name="Wang G."/>
        </authorList>
    </citation>
    <scope>NUCLEOTIDE SEQUENCE [LARGE SCALE GENOMIC DNA]</scope>
    <source>
        <strain evidence="1 2">GH1-9</strain>
    </source>
</reference>
<sequence>MSAGRIQFHESSGSIEQAHVTGNTLQLAARLTGEGETREATYRFELLQDGLQLRDLDHGMVRVRCP</sequence>
<dbReference type="EMBL" id="AVPU01000003">
    <property type="protein sequence ID" value="KGM55818.1"/>
    <property type="molecule type" value="Genomic_DNA"/>
</dbReference>
<organism evidence="1 2">
    <name type="scientific">Lysobacter daejeonensis GH1-9</name>
    <dbReference type="NCBI Taxonomy" id="1385517"/>
    <lineage>
        <taxon>Bacteria</taxon>
        <taxon>Pseudomonadati</taxon>
        <taxon>Pseudomonadota</taxon>
        <taxon>Gammaproteobacteria</taxon>
        <taxon>Lysobacterales</taxon>
        <taxon>Lysobacteraceae</taxon>
        <taxon>Aerolutibacter</taxon>
    </lineage>
</organism>
<dbReference type="Proteomes" id="UP000029998">
    <property type="component" value="Unassembled WGS sequence"/>
</dbReference>
<evidence type="ECO:0000313" key="1">
    <source>
        <dbReference type="EMBL" id="KGM55818.1"/>
    </source>
</evidence>
<proteinExistence type="predicted"/>
<dbReference type="AlphaFoldDB" id="A0A0A0F0M4"/>
<evidence type="ECO:0000313" key="2">
    <source>
        <dbReference type="Proteomes" id="UP000029998"/>
    </source>
</evidence>